<dbReference type="CDD" id="cd19958">
    <property type="entry name" value="pyocin_knob"/>
    <property type="match status" value="1"/>
</dbReference>
<dbReference type="Pfam" id="PF03406">
    <property type="entry name" value="Phage_fiber_2"/>
    <property type="match status" value="1"/>
</dbReference>
<feature type="domain" description="Phage tail fibre protein N-terminal" evidence="3">
    <location>
        <begin position="1"/>
        <end position="136"/>
    </location>
</feature>
<dbReference type="InterPro" id="IPR054075">
    <property type="entry name" value="Gp53-like_C"/>
</dbReference>
<dbReference type="PANTHER" id="PTHR35191:SF1">
    <property type="entry name" value="PROPHAGE SIDE TAIL FIBER PROTEIN HOMOLOG STFQ-RELATED"/>
    <property type="match status" value="1"/>
</dbReference>
<organism evidence="6 7">
    <name type="scientific">Enterobacter hormaechei</name>
    <dbReference type="NCBI Taxonomy" id="158836"/>
    <lineage>
        <taxon>Bacteria</taxon>
        <taxon>Pseudomonadati</taxon>
        <taxon>Pseudomonadota</taxon>
        <taxon>Gammaproteobacteria</taxon>
        <taxon>Enterobacterales</taxon>
        <taxon>Enterobacteriaceae</taxon>
        <taxon>Enterobacter</taxon>
        <taxon>Enterobacter cloacae complex</taxon>
    </lineage>
</organism>
<sequence>MAEKYYSILTNRGKELETQSSATGKPVIIKDFVVGDGNGQAVKPDPAQTKLVREVYRSAISALQVSPDQANQFFAQLVLPVAVGGFVVREVGLLTDAGELYSVANCAAIEKPENGVSVSLQFRLAVSDAANVELKVATGDGLFLRIDKNLSEIAARGEAAQKGAREAIGVYDATTSRKGLVQLSSETDSSSETLAATPKAVREAAKEIKDALGTSASKDVVTSKTDATAGRVPVVGWMGLGGYGSDILLSAADARKPLRNGFYGVQSEPTYGNAALISFGYDSGSQVHLIAKQGGQAPLIGLAGSTPQGVFGDWGKIYTEFQKPTATEVGAVPYRSALGTVDLNTVRGTQYGRFNQALTANATTARNYPITEAGELDVHQTSANGAEACVQEYRTFSSRRVFLRSYNPADNTWTEWCEFYTTAKKPTATEVGALPVTGGTVTGNVVANGYVRAGNTRKLEVSSSNTSTLDGIINLWGNADRPTVLEFKDATGYHFYSQRNVNGSISFNFNGAAEVRGAISAHGEIVSRAANGLRIAYGNFGAFWRNDGTTLYLMLTNSGDSLGNYNSLRPLYVNLTTGALQSGTPLSVYNTITASEQITAGKEMVAGYSGPYAWAEQYKSKAPFFNSYSTTNPSEYHPVIKQQATVTGKNSWAFSMGTLVSGDVLSWHLHMKGSGSQDINFKWDTNGNFNAPGQVNPGSYANFDNRYYTKTQSDAGYMPKTGAYTKAESDGRFQPKGSYTPAGQAYTKAESDARYNLKNTATKSANAMTHKDASTGVMEVVMSNINVPSKTNVNVTFPAAFPNACVGVVITYNGAGHGSGDDSAIYVPSYSRTGCTLYAHNADGKFMLIAKGY</sequence>
<gene>
    <name evidence="6" type="primary">stfR</name>
    <name evidence="6" type="ORF">SAMEA2273187_01369</name>
</gene>
<evidence type="ECO:0000256" key="1">
    <source>
        <dbReference type="ARBA" id="ARBA00004328"/>
    </source>
</evidence>
<proteinExistence type="predicted"/>
<name>A0ABD7KU58_9ENTR</name>
<dbReference type="InterPro" id="IPR051934">
    <property type="entry name" value="Phage_Tail_Fiber_Structural"/>
</dbReference>
<comment type="subcellular location">
    <subcellularLocation>
        <location evidence="1">Virion</location>
    </subcellularLocation>
</comment>
<keyword evidence="2" id="KW-0945">Host-virus interaction</keyword>
<dbReference type="RefSeq" id="WP_063840791.1">
    <property type="nucleotide sequence ID" value="NZ_FKEV01000003.1"/>
</dbReference>
<dbReference type="InterPro" id="IPR048390">
    <property type="entry name" value="Gp34_trimer"/>
</dbReference>
<evidence type="ECO:0000256" key="2">
    <source>
        <dbReference type="ARBA" id="ARBA00022581"/>
    </source>
</evidence>
<dbReference type="Pfam" id="PF12571">
    <property type="entry name" value="Phage_tail_fib"/>
    <property type="match status" value="1"/>
</dbReference>
<protein>
    <submittedName>
        <fullName evidence="6">Tail Fiber protein</fullName>
    </submittedName>
</protein>
<evidence type="ECO:0000313" key="7">
    <source>
        <dbReference type="Proteomes" id="UP000077295"/>
    </source>
</evidence>
<feature type="domain" description="Long-tail fiber proximal subunit trimerization" evidence="4">
    <location>
        <begin position="473"/>
        <end position="573"/>
    </location>
</feature>
<feature type="domain" description="Putative tail fiber protein gp53-like C-terminal" evidence="5">
    <location>
        <begin position="786"/>
        <end position="852"/>
    </location>
</feature>
<evidence type="ECO:0000259" key="3">
    <source>
        <dbReference type="Pfam" id="PF12571"/>
    </source>
</evidence>
<dbReference type="PANTHER" id="PTHR35191">
    <property type="entry name" value="PROPHAGE SIDE TAIL FIBER PROTEIN HOMOLOG STFQ-RELATED"/>
    <property type="match status" value="1"/>
</dbReference>
<evidence type="ECO:0000259" key="4">
    <source>
        <dbReference type="Pfam" id="PF21446"/>
    </source>
</evidence>
<dbReference type="InterPro" id="IPR005068">
    <property type="entry name" value="Phage_lambda_Stf-r2"/>
</dbReference>
<reference evidence="6 7" key="1">
    <citation type="submission" date="2016-03" db="EMBL/GenBank/DDBJ databases">
        <authorList>
            <consortium name="Pathogen Informatics"/>
        </authorList>
    </citation>
    <scope>NUCLEOTIDE SEQUENCE [LARGE SCALE GENOMIC DNA]</scope>
    <source>
        <strain evidence="7">e552</strain>
    </source>
</reference>
<evidence type="ECO:0000259" key="5">
    <source>
        <dbReference type="Pfam" id="PF21882"/>
    </source>
</evidence>
<dbReference type="Proteomes" id="UP000077295">
    <property type="component" value="Unassembled WGS sequence"/>
</dbReference>
<dbReference type="AlphaFoldDB" id="A0ABD7KU58"/>
<dbReference type="InterPro" id="IPR022225">
    <property type="entry name" value="Phage_tail_fibre_N"/>
</dbReference>
<dbReference type="Pfam" id="PF21882">
    <property type="entry name" value="Gp53-like_C"/>
    <property type="match status" value="1"/>
</dbReference>
<evidence type="ECO:0000313" key="6">
    <source>
        <dbReference type="EMBL" id="SAD90762.1"/>
    </source>
</evidence>
<comment type="caution">
    <text evidence="6">The sequence shown here is derived from an EMBL/GenBank/DDBJ whole genome shotgun (WGS) entry which is preliminary data.</text>
</comment>
<accession>A0ABD7KU58</accession>
<dbReference type="Gene3D" id="2.60.40.3940">
    <property type="match status" value="1"/>
</dbReference>
<dbReference type="Pfam" id="PF21446">
    <property type="entry name" value="Gp34_trimer"/>
    <property type="match status" value="1"/>
</dbReference>
<dbReference type="EMBL" id="FKEV01000003">
    <property type="protein sequence ID" value="SAD90762.1"/>
    <property type="molecule type" value="Genomic_DNA"/>
</dbReference>